<evidence type="ECO:0008006" key="5">
    <source>
        <dbReference type="Google" id="ProtNLM"/>
    </source>
</evidence>
<sequence>MATFLPSGTELDGDRISQLPADVKDMIMECLDTRDAARVAVLSTQWKDIWLRHGRLVFDSCFFPRAIDRCRCNKPSTFVNMVANVLMLHSGPVRKFEFLMTRLYLENVETEMAVMDHWCKPKQSDVDGWCLFLSRNGIEQLTICVVNLTGQGYYELPHCIISCSTLKRLKLDGFLFYCPFNARLGSIFTHVTSLVFVTVGFIHNVNGSTIFSVPNLEELVFEDCQGIHNFVISAPKLKSLTVIFPGHIAEWKWFQLHFPVIKSLCLSLDALADIPDAALDLHEMFPTAINLQVMKLDDFSFGSAQHFSFASDLIKKCPKLCKLEIVSNQSCWIDDGARLLEDPVDGGFIIDHYLVMLKTVSIDSFFGYKREVLFVKAILSKSPVLEKLVILQFIEGDASVACKLRKEMCCFPRASPKVHIAFRYCIMPH</sequence>
<dbReference type="InterPro" id="IPR001810">
    <property type="entry name" value="F-box_dom"/>
</dbReference>
<dbReference type="SMART" id="SM00256">
    <property type="entry name" value="FBOX"/>
    <property type="match status" value="1"/>
</dbReference>
<dbReference type="Pfam" id="PF24758">
    <property type="entry name" value="LRR_At5g56370"/>
    <property type="match status" value="1"/>
</dbReference>
<dbReference type="InterPro" id="IPR036047">
    <property type="entry name" value="F-box-like_dom_sf"/>
</dbReference>
<dbReference type="AlphaFoldDB" id="A0AAV0EJ28"/>
<gene>
    <name evidence="3" type="ORF">CEPIT_LOCUS25775</name>
</gene>
<dbReference type="InterPro" id="IPR006566">
    <property type="entry name" value="FBD"/>
</dbReference>
<proteinExistence type="predicted"/>
<dbReference type="EMBL" id="CAMAPF010000933">
    <property type="protein sequence ID" value="CAH9124165.1"/>
    <property type="molecule type" value="Genomic_DNA"/>
</dbReference>
<evidence type="ECO:0000259" key="1">
    <source>
        <dbReference type="SMART" id="SM00256"/>
    </source>
</evidence>
<evidence type="ECO:0000259" key="2">
    <source>
        <dbReference type="SMART" id="SM00579"/>
    </source>
</evidence>
<dbReference type="Gene3D" id="3.80.10.10">
    <property type="entry name" value="Ribonuclease Inhibitor"/>
    <property type="match status" value="1"/>
</dbReference>
<name>A0AAV0EJ28_9ASTE</name>
<feature type="domain" description="FBD" evidence="2">
    <location>
        <begin position="351"/>
        <end position="423"/>
    </location>
</feature>
<organism evidence="3 4">
    <name type="scientific">Cuscuta epithymum</name>
    <dbReference type="NCBI Taxonomy" id="186058"/>
    <lineage>
        <taxon>Eukaryota</taxon>
        <taxon>Viridiplantae</taxon>
        <taxon>Streptophyta</taxon>
        <taxon>Embryophyta</taxon>
        <taxon>Tracheophyta</taxon>
        <taxon>Spermatophyta</taxon>
        <taxon>Magnoliopsida</taxon>
        <taxon>eudicotyledons</taxon>
        <taxon>Gunneridae</taxon>
        <taxon>Pentapetalae</taxon>
        <taxon>asterids</taxon>
        <taxon>lamiids</taxon>
        <taxon>Solanales</taxon>
        <taxon>Convolvulaceae</taxon>
        <taxon>Cuscuteae</taxon>
        <taxon>Cuscuta</taxon>
        <taxon>Cuscuta subgen. Cuscuta</taxon>
    </lineage>
</organism>
<evidence type="ECO:0000313" key="3">
    <source>
        <dbReference type="EMBL" id="CAH9124165.1"/>
    </source>
</evidence>
<dbReference type="PANTHER" id="PTHR31639:SF333">
    <property type="entry name" value="F-BOX DOMAIN, FBD DOMAIN, LEUCINE-RICH REPEAT DOMAIN, L DOMAIN-LIKE PROTEIN-RELATED"/>
    <property type="match status" value="1"/>
</dbReference>
<reference evidence="3" key="1">
    <citation type="submission" date="2022-07" db="EMBL/GenBank/DDBJ databases">
        <authorList>
            <person name="Macas J."/>
            <person name="Novak P."/>
            <person name="Neumann P."/>
        </authorList>
    </citation>
    <scope>NUCLEOTIDE SEQUENCE</scope>
</reference>
<comment type="caution">
    <text evidence="3">The sequence shown here is derived from an EMBL/GenBank/DDBJ whole genome shotgun (WGS) entry which is preliminary data.</text>
</comment>
<dbReference type="InterPro" id="IPR055411">
    <property type="entry name" value="LRR_FXL15/At3g58940/PEG3-like"/>
</dbReference>
<keyword evidence="4" id="KW-1185">Reference proteome</keyword>
<evidence type="ECO:0000313" key="4">
    <source>
        <dbReference type="Proteomes" id="UP001152523"/>
    </source>
</evidence>
<dbReference type="InterPro" id="IPR032675">
    <property type="entry name" value="LRR_dom_sf"/>
</dbReference>
<dbReference type="Pfam" id="PF00646">
    <property type="entry name" value="F-box"/>
    <property type="match status" value="1"/>
</dbReference>
<dbReference type="SUPFAM" id="SSF81383">
    <property type="entry name" value="F-box domain"/>
    <property type="match status" value="1"/>
</dbReference>
<accession>A0AAV0EJ28</accession>
<protein>
    <recommendedName>
        <fullName evidence="5">F-box domain-containing protein</fullName>
    </recommendedName>
</protein>
<dbReference type="PANTHER" id="PTHR31639">
    <property type="entry name" value="F-BOX PROTEIN-LIKE"/>
    <property type="match status" value="1"/>
</dbReference>
<dbReference type="SUPFAM" id="SSF52047">
    <property type="entry name" value="RNI-like"/>
    <property type="match status" value="1"/>
</dbReference>
<dbReference type="Proteomes" id="UP001152523">
    <property type="component" value="Unassembled WGS sequence"/>
</dbReference>
<dbReference type="SMART" id="SM00579">
    <property type="entry name" value="FBD"/>
    <property type="match status" value="1"/>
</dbReference>
<feature type="domain" description="F-box" evidence="1">
    <location>
        <begin position="19"/>
        <end position="60"/>
    </location>
</feature>